<dbReference type="InterPro" id="IPR016166">
    <property type="entry name" value="FAD-bd_PCMH"/>
</dbReference>
<keyword evidence="2" id="KW-0274">FAD</keyword>
<dbReference type="OrthoDB" id="9803647at2"/>
<keyword evidence="3" id="KW-0560">Oxidoreductase</keyword>
<dbReference type="Gene3D" id="3.30.465.10">
    <property type="match status" value="1"/>
</dbReference>
<accession>A0A173RD03</accession>
<dbReference type="Proteomes" id="UP000284051">
    <property type="component" value="Unassembled WGS sequence"/>
</dbReference>
<dbReference type="Proteomes" id="UP000095350">
    <property type="component" value="Unassembled WGS sequence"/>
</dbReference>
<gene>
    <name evidence="6" type="ORF">DW264_01955</name>
    <name evidence="5" type="ORF">ERS852572_00328</name>
</gene>
<dbReference type="GeneID" id="61433226"/>
<dbReference type="InterPro" id="IPR005107">
    <property type="entry name" value="CO_DH_flav_C"/>
</dbReference>
<sequence>MLTINEYRKVESLEEAYELNQKKNNKIIAGGVWMKIGDRRIATAIDLSGLGLDQITETDTEFVIGAMTTLREIEKHAGLAAYTDGAIRESVRHIVGVQFRNCATVGGSIFGRFGFSDVLTVFLAMDTQVELYHAGMVSLKEFIDMPYDNDILVALHVAKKPIRIAYLSQRNTATDFPVVACAVSEYDGSLHVSIGARPVHARLVELPLGSGEPDGFGKQLPEGFEKDEALVKELATWCADQFTYGSNRRAGADYRKHVAGVLIRRAICSLEK</sequence>
<dbReference type="GO" id="GO:0071949">
    <property type="term" value="F:FAD binding"/>
    <property type="evidence" value="ECO:0007669"/>
    <property type="project" value="InterPro"/>
</dbReference>
<dbReference type="SUPFAM" id="SSF56176">
    <property type="entry name" value="FAD-binding/transporter-associated domain-like"/>
    <property type="match status" value="1"/>
</dbReference>
<keyword evidence="1" id="KW-0285">Flavoprotein</keyword>
<dbReference type="SUPFAM" id="SSF55447">
    <property type="entry name" value="CO dehydrogenase flavoprotein C-terminal domain-like"/>
    <property type="match status" value="1"/>
</dbReference>
<dbReference type="AlphaFoldDB" id="A0A173RD03"/>
<evidence type="ECO:0000256" key="1">
    <source>
        <dbReference type="ARBA" id="ARBA00022630"/>
    </source>
</evidence>
<evidence type="ECO:0000256" key="2">
    <source>
        <dbReference type="ARBA" id="ARBA00022827"/>
    </source>
</evidence>
<dbReference type="RefSeq" id="WP_006858308.1">
    <property type="nucleotide sequence ID" value="NZ_CABIYH010000002.1"/>
</dbReference>
<feature type="domain" description="FAD-binding PCMH-type" evidence="4">
    <location>
        <begin position="1"/>
        <end position="162"/>
    </location>
</feature>
<dbReference type="GO" id="GO:0016491">
    <property type="term" value="F:oxidoreductase activity"/>
    <property type="evidence" value="ECO:0007669"/>
    <property type="project" value="UniProtKB-KW"/>
</dbReference>
<evidence type="ECO:0000313" key="5">
    <source>
        <dbReference type="EMBL" id="CUM75722.1"/>
    </source>
</evidence>
<dbReference type="Gene3D" id="3.30.390.50">
    <property type="entry name" value="CO dehydrogenase flavoprotein, C-terminal domain"/>
    <property type="match status" value="1"/>
</dbReference>
<dbReference type="EMBL" id="QRID01000002">
    <property type="protein sequence ID" value="RHG30246.1"/>
    <property type="molecule type" value="Genomic_DNA"/>
</dbReference>
<evidence type="ECO:0000256" key="3">
    <source>
        <dbReference type="ARBA" id="ARBA00023002"/>
    </source>
</evidence>
<protein>
    <submittedName>
        <fullName evidence="6">Molybdopterin dehydrogenase</fullName>
    </submittedName>
    <submittedName>
        <fullName evidence="5">Putative oxidoreductase</fullName>
    </submittedName>
</protein>
<dbReference type="PANTHER" id="PTHR42659:SF2">
    <property type="entry name" value="XANTHINE DEHYDROGENASE SUBUNIT C-RELATED"/>
    <property type="match status" value="1"/>
</dbReference>
<proteinExistence type="predicted"/>
<dbReference type="InterPro" id="IPR036683">
    <property type="entry name" value="CO_DH_flav_C_dom_sf"/>
</dbReference>
<organism evidence="5 7">
    <name type="scientific">Roseburia intestinalis</name>
    <dbReference type="NCBI Taxonomy" id="166486"/>
    <lineage>
        <taxon>Bacteria</taxon>
        <taxon>Bacillati</taxon>
        <taxon>Bacillota</taxon>
        <taxon>Clostridia</taxon>
        <taxon>Lachnospirales</taxon>
        <taxon>Lachnospiraceae</taxon>
        <taxon>Roseburia</taxon>
    </lineage>
</organism>
<dbReference type="STRING" id="166486.ERS852572_00328"/>
<dbReference type="InterPro" id="IPR051312">
    <property type="entry name" value="Diverse_Substr_Oxidored"/>
</dbReference>
<evidence type="ECO:0000259" key="4">
    <source>
        <dbReference type="PROSITE" id="PS51387"/>
    </source>
</evidence>
<dbReference type="InterPro" id="IPR016169">
    <property type="entry name" value="FAD-bd_PCMH_sub2"/>
</dbReference>
<reference evidence="5 7" key="1">
    <citation type="submission" date="2015-09" db="EMBL/GenBank/DDBJ databases">
        <authorList>
            <consortium name="Pathogen Informatics"/>
        </authorList>
    </citation>
    <scope>NUCLEOTIDE SEQUENCE [LARGE SCALE GENOMIC DNA]</scope>
    <source>
        <strain evidence="5 7">2789STDY5834960</strain>
    </source>
</reference>
<dbReference type="InterPro" id="IPR036318">
    <property type="entry name" value="FAD-bd_PCMH-like_sf"/>
</dbReference>
<dbReference type="PANTHER" id="PTHR42659">
    <property type="entry name" value="XANTHINE DEHYDROGENASE SUBUNIT C-RELATED"/>
    <property type="match status" value="1"/>
</dbReference>
<name>A0A173RD03_9FIRM</name>
<evidence type="ECO:0000313" key="8">
    <source>
        <dbReference type="Proteomes" id="UP000284051"/>
    </source>
</evidence>
<reference evidence="6 8" key="2">
    <citation type="submission" date="2018-08" db="EMBL/GenBank/DDBJ databases">
        <title>A genome reference for cultivated species of the human gut microbiota.</title>
        <authorList>
            <person name="Zou Y."/>
            <person name="Xue W."/>
            <person name="Luo G."/>
        </authorList>
    </citation>
    <scope>NUCLEOTIDE SEQUENCE [LARGE SCALE GENOMIC DNA]</scope>
    <source>
        <strain evidence="6 8">AM22-21LB</strain>
    </source>
</reference>
<evidence type="ECO:0000313" key="7">
    <source>
        <dbReference type="Proteomes" id="UP000095350"/>
    </source>
</evidence>
<dbReference type="Pfam" id="PF00941">
    <property type="entry name" value="FAD_binding_5"/>
    <property type="match status" value="1"/>
</dbReference>
<dbReference type="PROSITE" id="PS51387">
    <property type="entry name" value="FAD_PCMH"/>
    <property type="match status" value="1"/>
</dbReference>
<dbReference type="PaxDb" id="166486-ERS852572_00328"/>
<dbReference type="InterPro" id="IPR002346">
    <property type="entry name" value="Mopterin_DH_FAD-bd"/>
</dbReference>
<dbReference type="SMART" id="SM01092">
    <property type="entry name" value="CO_deh_flav_C"/>
    <property type="match status" value="1"/>
</dbReference>
<evidence type="ECO:0000313" key="6">
    <source>
        <dbReference type="EMBL" id="RHG30246.1"/>
    </source>
</evidence>
<dbReference type="EMBL" id="CYXZ01000002">
    <property type="protein sequence ID" value="CUM75722.1"/>
    <property type="molecule type" value="Genomic_DNA"/>
</dbReference>